<sequence>MGTAAGDYALVQQAMVPEAAATVWEAESVARRHGHPRVTPLHVASAILSTQAAGVLLGSSGRPLRHEDLQLSLEAALSHLPLACPFRAAPLELSNALVALLRRAQTLQQQRSAGGARVRRRSRWRQGAGVKVELEQLVASILDDPSVYRAVRAAQVKRKIIDQLNVNDFRGAGGQPPSSVSVGSLLDRPVTTNLSWHSGDYHGSEANTSEAFVVQAGDSTERTSASLPSWLKRHQDQQDASLPCRGTAFQMMQPSCGRQQRKFAELSAKNFKIMCDALAEQLRFQFQQHQDIIPGIASTVLWCRSGMPRRARSLTSSTTWLLFRGNDCNAKKTVAQELSKLIFGTCSTEVCLVSSGHTDNLAIKKRKMPCVMATLSQAILENPHRLVFIDGVNQLDYQTEIAIKSLIATGRIMAGGNGSCTLNLEDAVFVLSSDEGSTSRTLASFPPPLNRQIIKNTDNRNRKEDATSKEKGGVESSRPFSLDLNASALDVEQGEDNTVDNSKGFMSLVDGVFRFD</sequence>
<dbReference type="EnsemblPlants" id="AVESA.00010b.r2.2CG0326900.1">
    <property type="protein sequence ID" value="AVESA.00010b.r2.2CG0326900.1.CDS"/>
    <property type="gene ID" value="AVESA.00010b.r2.2CG0326900"/>
</dbReference>
<dbReference type="Proteomes" id="UP001732700">
    <property type="component" value="Chromosome 2C"/>
</dbReference>
<protein>
    <submittedName>
        <fullName evidence="1">Uncharacterized protein</fullName>
    </submittedName>
</protein>
<reference evidence="1" key="2">
    <citation type="submission" date="2025-09" db="UniProtKB">
        <authorList>
            <consortium name="EnsemblPlants"/>
        </authorList>
    </citation>
    <scope>IDENTIFICATION</scope>
</reference>
<name>A0ACD5UXI5_AVESA</name>
<proteinExistence type="predicted"/>
<accession>A0ACD5UXI5</accession>
<keyword evidence="2" id="KW-1185">Reference proteome</keyword>
<reference evidence="1" key="1">
    <citation type="submission" date="2021-05" db="EMBL/GenBank/DDBJ databases">
        <authorList>
            <person name="Scholz U."/>
            <person name="Mascher M."/>
            <person name="Fiebig A."/>
        </authorList>
    </citation>
    <scope>NUCLEOTIDE SEQUENCE [LARGE SCALE GENOMIC DNA]</scope>
</reference>
<organism evidence="1 2">
    <name type="scientific">Avena sativa</name>
    <name type="common">Oat</name>
    <dbReference type="NCBI Taxonomy" id="4498"/>
    <lineage>
        <taxon>Eukaryota</taxon>
        <taxon>Viridiplantae</taxon>
        <taxon>Streptophyta</taxon>
        <taxon>Embryophyta</taxon>
        <taxon>Tracheophyta</taxon>
        <taxon>Spermatophyta</taxon>
        <taxon>Magnoliopsida</taxon>
        <taxon>Liliopsida</taxon>
        <taxon>Poales</taxon>
        <taxon>Poaceae</taxon>
        <taxon>BOP clade</taxon>
        <taxon>Pooideae</taxon>
        <taxon>Poodae</taxon>
        <taxon>Poeae</taxon>
        <taxon>Poeae Chloroplast Group 1 (Aveneae type)</taxon>
        <taxon>Aveninae</taxon>
        <taxon>Avena</taxon>
    </lineage>
</organism>
<evidence type="ECO:0000313" key="2">
    <source>
        <dbReference type="Proteomes" id="UP001732700"/>
    </source>
</evidence>
<evidence type="ECO:0000313" key="1">
    <source>
        <dbReference type="EnsemblPlants" id="AVESA.00010b.r2.2CG0326900.1.CDS"/>
    </source>
</evidence>